<comment type="similarity">
    <text evidence="2 11 12">Belongs to the RPAP2 family.</text>
</comment>
<dbReference type="GO" id="GO:0008420">
    <property type="term" value="F:RNA polymerase II CTD heptapeptide repeat phosphatase activity"/>
    <property type="evidence" value="ECO:0007669"/>
    <property type="project" value="UniProtKB-UniRule"/>
</dbReference>
<feature type="compositionally biased region" description="Basic residues" evidence="13">
    <location>
        <begin position="206"/>
        <end position="215"/>
    </location>
</feature>
<protein>
    <recommendedName>
        <fullName evidence="12">RNA polymerase II subunit B1 CTD phosphatase RPAP2 homolog</fullName>
        <ecNumber evidence="12">3.1.3.16</ecNumber>
    </recommendedName>
</protein>
<evidence type="ECO:0000256" key="9">
    <source>
        <dbReference type="ARBA" id="ARBA00047761"/>
    </source>
</evidence>
<evidence type="ECO:0000256" key="8">
    <source>
        <dbReference type="ARBA" id="ARBA00023242"/>
    </source>
</evidence>
<keyword evidence="5 12" id="KW-0378">Hydrolase</keyword>
<evidence type="ECO:0000313" key="16">
    <source>
        <dbReference type="Proteomes" id="UP001417504"/>
    </source>
</evidence>
<dbReference type="GO" id="GO:0005737">
    <property type="term" value="C:cytoplasm"/>
    <property type="evidence" value="ECO:0007669"/>
    <property type="project" value="TreeGrafter"/>
</dbReference>
<feature type="compositionally biased region" description="Basic and acidic residues" evidence="13">
    <location>
        <begin position="191"/>
        <end position="205"/>
    </location>
</feature>
<evidence type="ECO:0000256" key="13">
    <source>
        <dbReference type="SAM" id="MobiDB-lite"/>
    </source>
</evidence>
<comment type="function">
    <text evidence="12">Putative RNA polymerase II subunit B1 C-terminal domain (CTD) phosphatase involved in RNA polymerase II transcription regulation.</text>
</comment>
<keyword evidence="7 12" id="KW-0904">Protein phosphatase</keyword>
<keyword evidence="8 12" id="KW-0539">Nucleus</keyword>
<evidence type="ECO:0000256" key="10">
    <source>
        <dbReference type="ARBA" id="ARBA00048336"/>
    </source>
</evidence>
<organism evidence="15 16">
    <name type="scientific">Stephania japonica</name>
    <dbReference type="NCBI Taxonomy" id="461633"/>
    <lineage>
        <taxon>Eukaryota</taxon>
        <taxon>Viridiplantae</taxon>
        <taxon>Streptophyta</taxon>
        <taxon>Embryophyta</taxon>
        <taxon>Tracheophyta</taxon>
        <taxon>Spermatophyta</taxon>
        <taxon>Magnoliopsida</taxon>
        <taxon>Ranunculales</taxon>
        <taxon>Menispermaceae</taxon>
        <taxon>Menispermoideae</taxon>
        <taxon>Cissampelideae</taxon>
        <taxon>Stephania</taxon>
    </lineage>
</organism>
<evidence type="ECO:0000256" key="4">
    <source>
        <dbReference type="ARBA" id="ARBA00022771"/>
    </source>
</evidence>
<evidence type="ECO:0000256" key="3">
    <source>
        <dbReference type="ARBA" id="ARBA00022723"/>
    </source>
</evidence>
<dbReference type="GO" id="GO:0008270">
    <property type="term" value="F:zinc ion binding"/>
    <property type="evidence" value="ECO:0007669"/>
    <property type="project" value="UniProtKB-KW"/>
</dbReference>
<evidence type="ECO:0000256" key="11">
    <source>
        <dbReference type="PROSITE-ProRule" id="PRU00812"/>
    </source>
</evidence>
<dbReference type="PANTHER" id="PTHR14732">
    <property type="entry name" value="RNA POLYMERASE II SUBUNIT B1 CTD PHOSPHATASE RPAP2-RELATED"/>
    <property type="match status" value="1"/>
</dbReference>
<feature type="region of interest" description="Disordered" evidence="13">
    <location>
        <begin position="406"/>
        <end position="434"/>
    </location>
</feature>
<dbReference type="Gene3D" id="1.25.40.820">
    <property type="match status" value="1"/>
</dbReference>
<keyword evidence="6 12" id="KW-0862">Zinc</keyword>
<dbReference type="Proteomes" id="UP001417504">
    <property type="component" value="Unassembled WGS sequence"/>
</dbReference>
<reference evidence="15 16" key="1">
    <citation type="submission" date="2024-01" db="EMBL/GenBank/DDBJ databases">
        <title>Genome assemblies of Stephania.</title>
        <authorList>
            <person name="Yang L."/>
        </authorList>
    </citation>
    <scope>NUCLEOTIDE SEQUENCE [LARGE SCALE GENOMIC DNA]</scope>
    <source>
        <strain evidence="15">QJT</strain>
        <tissue evidence="15">Leaf</tissue>
    </source>
</reference>
<evidence type="ECO:0000256" key="7">
    <source>
        <dbReference type="ARBA" id="ARBA00022912"/>
    </source>
</evidence>
<feature type="domain" description="RTR1-type" evidence="14">
    <location>
        <begin position="32"/>
        <end position="117"/>
    </location>
</feature>
<dbReference type="InterPro" id="IPR039693">
    <property type="entry name" value="Rtr1/RPAP2"/>
</dbReference>
<evidence type="ECO:0000256" key="1">
    <source>
        <dbReference type="ARBA" id="ARBA00004123"/>
    </source>
</evidence>
<accession>A0AAP0JM98</accession>
<dbReference type="InterPro" id="IPR038534">
    <property type="entry name" value="Rtr1/RPAP2_sf"/>
</dbReference>
<proteinExistence type="inferred from homology"/>
<comment type="caution">
    <text evidence="15">The sequence shown here is derived from an EMBL/GenBank/DDBJ whole genome shotgun (WGS) entry which is preliminary data.</text>
</comment>
<evidence type="ECO:0000256" key="12">
    <source>
        <dbReference type="RuleBase" id="RU367080"/>
    </source>
</evidence>
<evidence type="ECO:0000256" key="6">
    <source>
        <dbReference type="ARBA" id="ARBA00022833"/>
    </source>
</evidence>
<dbReference type="AlphaFoldDB" id="A0AAP0JM98"/>
<dbReference type="EMBL" id="JBBNAE010000003">
    <property type="protein sequence ID" value="KAK9136602.1"/>
    <property type="molecule type" value="Genomic_DNA"/>
</dbReference>
<evidence type="ECO:0000256" key="5">
    <source>
        <dbReference type="ARBA" id="ARBA00022801"/>
    </source>
</evidence>
<gene>
    <name evidence="15" type="ORF">Sjap_007196</name>
</gene>
<name>A0AAP0JM98_9MAGN</name>
<feature type="region of interest" description="Disordered" evidence="13">
    <location>
        <begin position="191"/>
        <end position="216"/>
    </location>
</feature>
<dbReference type="EC" id="3.1.3.16" evidence="12"/>
<dbReference type="PANTHER" id="PTHR14732:SF0">
    <property type="entry name" value="RNA POLYMERASE II SUBUNIT B1 CTD PHOSPHATASE RPAP2-RELATED"/>
    <property type="match status" value="1"/>
</dbReference>
<dbReference type="PROSITE" id="PS51479">
    <property type="entry name" value="ZF_RTR1"/>
    <property type="match status" value="1"/>
</dbReference>
<dbReference type="Pfam" id="PF04181">
    <property type="entry name" value="RPAP2_Rtr1"/>
    <property type="match status" value="1"/>
</dbReference>
<dbReference type="InterPro" id="IPR007308">
    <property type="entry name" value="Rtr1/RPAP2_dom"/>
</dbReference>
<evidence type="ECO:0000259" key="14">
    <source>
        <dbReference type="PROSITE" id="PS51479"/>
    </source>
</evidence>
<keyword evidence="3 12" id="KW-0479">Metal-binding</keyword>
<feature type="compositionally biased region" description="Basic and acidic residues" evidence="13">
    <location>
        <begin position="420"/>
        <end position="430"/>
    </location>
</feature>
<sequence length="689" mass="76405">MAKEQFISVNEAVLKIQLALLKGIHEESQLFAAGSLLSRSDYEDVVTERSIVKRCGYPLCENRLAEERASRGRYRISLKEHKVYDLHETYMYCSSRCVIESRAFGGSLEEKRVGVLNSPKIGEVLKLFEELGLDKREELRERGGLGVKELKELKIEENVNVRGGEVLLEDWLGPPNAIEGYVPNLDTRLKAPTGEHGEEGLEPNKGKLKKGKGKNKGVNEMDFTSAIIVGDQFGVPKFSYGSEESYTKKKMKESKQNQFSIHEAPVPVQNSHHMQLKESNTEVNNSASKDQVGVVGTCSGSTQSVSDSSIERSKGMTLPNKTTLKSALKHSDARRLSRSVTWADEKEVSDISIANLNKTTLKPALKHSGVRRFSQIVNWADEKEVSDISIANLNNVQQIACISYGSESSSSSSTVGGIDGRPRLASDAKTELTPSQAAEAVNDGQGYTKKSDSGIIMLPQLHDYDEQESQEEDNVLELEEVPLNLPNQPDLFNSKLFDPQKSWYDAPPNGFNLNLSSFATMWTALFGWITSSSLAYIYGQDVSSHEEFMSINGKEYPRKILSSDGRSSEIKESLAGILARVVPELAAELRLRAPLSALEHGMECLLNTMSFMDRLPSLETEQWHVLTLVFIDALSVCRIPALAPQMTSMRVLLDKVLGSAQVTWEEYESMKDIIIPLGRRPQFSTQSGG</sequence>
<comment type="subcellular location">
    <subcellularLocation>
        <location evidence="1 12">Nucleus</location>
    </subcellularLocation>
</comment>
<comment type="catalytic activity">
    <reaction evidence="10 12">
        <text>O-phospho-L-threonyl-[protein] + H2O = L-threonyl-[protein] + phosphate</text>
        <dbReference type="Rhea" id="RHEA:47004"/>
        <dbReference type="Rhea" id="RHEA-COMP:11060"/>
        <dbReference type="Rhea" id="RHEA-COMP:11605"/>
        <dbReference type="ChEBI" id="CHEBI:15377"/>
        <dbReference type="ChEBI" id="CHEBI:30013"/>
        <dbReference type="ChEBI" id="CHEBI:43474"/>
        <dbReference type="ChEBI" id="CHEBI:61977"/>
        <dbReference type="EC" id="3.1.3.16"/>
    </reaction>
</comment>
<keyword evidence="4 12" id="KW-0863">Zinc-finger</keyword>
<keyword evidence="16" id="KW-1185">Reference proteome</keyword>
<evidence type="ECO:0000313" key="15">
    <source>
        <dbReference type="EMBL" id="KAK9136602.1"/>
    </source>
</evidence>
<dbReference type="GO" id="GO:0005634">
    <property type="term" value="C:nucleus"/>
    <property type="evidence" value="ECO:0007669"/>
    <property type="project" value="UniProtKB-SubCell"/>
</dbReference>
<dbReference type="GO" id="GO:0043175">
    <property type="term" value="F:RNA polymerase core enzyme binding"/>
    <property type="evidence" value="ECO:0007669"/>
    <property type="project" value="UniProtKB-UniRule"/>
</dbReference>
<evidence type="ECO:0000256" key="2">
    <source>
        <dbReference type="ARBA" id="ARBA00005676"/>
    </source>
</evidence>
<comment type="catalytic activity">
    <reaction evidence="9 12">
        <text>O-phospho-L-seryl-[protein] + H2O = L-seryl-[protein] + phosphate</text>
        <dbReference type="Rhea" id="RHEA:20629"/>
        <dbReference type="Rhea" id="RHEA-COMP:9863"/>
        <dbReference type="Rhea" id="RHEA-COMP:11604"/>
        <dbReference type="ChEBI" id="CHEBI:15377"/>
        <dbReference type="ChEBI" id="CHEBI:29999"/>
        <dbReference type="ChEBI" id="CHEBI:43474"/>
        <dbReference type="ChEBI" id="CHEBI:83421"/>
        <dbReference type="EC" id="3.1.3.16"/>
    </reaction>
</comment>